<dbReference type="EMBL" id="JAACJJ010000028">
    <property type="protein sequence ID" value="KAF5322117.1"/>
    <property type="molecule type" value="Genomic_DNA"/>
</dbReference>
<protein>
    <recommendedName>
        <fullName evidence="3">Thioesterase domain-containing protein</fullName>
    </recommendedName>
</protein>
<evidence type="ECO:0000313" key="5">
    <source>
        <dbReference type="Proteomes" id="UP000567179"/>
    </source>
</evidence>
<proteinExistence type="inferred from homology"/>
<dbReference type="SUPFAM" id="SSF54637">
    <property type="entry name" value="Thioesterase/thiol ester dehydrase-isomerase"/>
    <property type="match status" value="1"/>
</dbReference>
<dbReference type="GO" id="GO:0047617">
    <property type="term" value="F:fatty acyl-CoA hydrolase activity"/>
    <property type="evidence" value="ECO:0007669"/>
    <property type="project" value="InterPro"/>
</dbReference>
<dbReference type="Proteomes" id="UP000567179">
    <property type="component" value="Unassembled WGS sequence"/>
</dbReference>
<dbReference type="InterPro" id="IPR006683">
    <property type="entry name" value="Thioestr_dom"/>
</dbReference>
<accession>A0A8H5BH90</accession>
<dbReference type="OrthoDB" id="2831072at2759"/>
<evidence type="ECO:0000256" key="1">
    <source>
        <dbReference type="ARBA" id="ARBA00008324"/>
    </source>
</evidence>
<dbReference type="Pfam" id="PF03061">
    <property type="entry name" value="4HBT"/>
    <property type="match status" value="1"/>
</dbReference>
<dbReference type="CDD" id="cd03443">
    <property type="entry name" value="PaaI_thioesterase"/>
    <property type="match status" value="1"/>
</dbReference>
<keyword evidence="2" id="KW-0378">Hydrolase</keyword>
<keyword evidence="5" id="KW-1185">Reference proteome</keyword>
<reference evidence="4 5" key="1">
    <citation type="journal article" date="2020" name="ISME J.">
        <title>Uncovering the hidden diversity of litter-decomposition mechanisms in mushroom-forming fungi.</title>
        <authorList>
            <person name="Floudas D."/>
            <person name="Bentzer J."/>
            <person name="Ahren D."/>
            <person name="Johansson T."/>
            <person name="Persson P."/>
            <person name="Tunlid A."/>
        </authorList>
    </citation>
    <scope>NUCLEOTIDE SEQUENCE [LARGE SCALE GENOMIC DNA]</scope>
    <source>
        <strain evidence="4 5">CBS 101986</strain>
    </source>
</reference>
<dbReference type="Gene3D" id="3.10.129.10">
    <property type="entry name" value="Hotdog Thioesterase"/>
    <property type="match status" value="1"/>
</dbReference>
<evidence type="ECO:0000259" key="3">
    <source>
        <dbReference type="Pfam" id="PF03061"/>
    </source>
</evidence>
<sequence>MSSASGVEDSDFDVSLVKGNASDDIKRMIGDPGGFFLRFRQQPESSPMFGEAICKRLVVTEISINAKAEEERKLEARLVLETDVQEDMLNGGGNIHGGCSAYLVDLCSSLALIALDMHTSQEMAPSVSQSLNIIYHSPAQEGDRLRIVNTTLTLGARAHSVRTEIWSVTHRRLVVSGTHIKMLPSMPKAKPSL</sequence>
<dbReference type="InterPro" id="IPR039298">
    <property type="entry name" value="ACOT13"/>
</dbReference>
<comment type="caution">
    <text evidence="4">The sequence shown here is derived from an EMBL/GenBank/DDBJ whole genome shotgun (WGS) entry which is preliminary data.</text>
</comment>
<organism evidence="4 5">
    <name type="scientific">Psilocybe cf. subviscida</name>
    <dbReference type="NCBI Taxonomy" id="2480587"/>
    <lineage>
        <taxon>Eukaryota</taxon>
        <taxon>Fungi</taxon>
        <taxon>Dikarya</taxon>
        <taxon>Basidiomycota</taxon>
        <taxon>Agaricomycotina</taxon>
        <taxon>Agaricomycetes</taxon>
        <taxon>Agaricomycetidae</taxon>
        <taxon>Agaricales</taxon>
        <taxon>Agaricineae</taxon>
        <taxon>Strophariaceae</taxon>
        <taxon>Psilocybe</taxon>
    </lineage>
</organism>
<dbReference type="PANTHER" id="PTHR21660">
    <property type="entry name" value="THIOESTERASE SUPERFAMILY MEMBER-RELATED"/>
    <property type="match status" value="1"/>
</dbReference>
<dbReference type="InterPro" id="IPR029069">
    <property type="entry name" value="HotDog_dom_sf"/>
</dbReference>
<evidence type="ECO:0000256" key="2">
    <source>
        <dbReference type="ARBA" id="ARBA00022801"/>
    </source>
</evidence>
<gene>
    <name evidence="4" type="ORF">D9619_000223</name>
</gene>
<feature type="domain" description="Thioesterase" evidence="3">
    <location>
        <begin position="92"/>
        <end position="171"/>
    </location>
</feature>
<dbReference type="PANTHER" id="PTHR21660:SF1">
    <property type="entry name" value="ACYL-COENZYME A THIOESTERASE 13"/>
    <property type="match status" value="1"/>
</dbReference>
<evidence type="ECO:0000313" key="4">
    <source>
        <dbReference type="EMBL" id="KAF5322117.1"/>
    </source>
</evidence>
<dbReference type="InterPro" id="IPR003736">
    <property type="entry name" value="PAAI_dom"/>
</dbReference>
<name>A0A8H5BH90_9AGAR</name>
<dbReference type="AlphaFoldDB" id="A0A8H5BH90"/>
<comment type="similarity">
    <text evidence="1">Belongs to the thioesterase PaaI family.</text>
</comment>
<dbReference type="NCBIfam" id="TIGR00369">
    <property type="entry name" value="unchar_dom_1"/>
    <property type="match status" value="1"/>
</dbReference>